<accession>A0A507CB90</accession>
<dbReference type="EMBL" id="QEAO01000004">
    <property type="protein sequence ID" value="TPX36731.1"/>
    <property type="molecule type" value="Genomic_DNA"/>
</dbReference>
<keyword evidence="7" id="KW-0472">Membrane</keyword>
<dbReference type="PANTHER" id="PTHR24351">
    <property type="entry name" value="RIBOSOMAL PROTEIN S6 KINASE"/>
    <property type="match status" value="1"/>
</dbReference>
<reference evidence="9 10" key="1">
    <citation type="journal article" date="2019" name="Sci. Rep.">
        <title>Comparative genomics of chytrid fungi reveal insights into the obligate biotrophic and pathogenic lifestyle of Synchytrium endobioticum.</title>
        <authorList>
            <person name="van de Vossenberg B.T.L.H."/>
            <person name="Warris S."/>
            <person name="Nguyen H.D.T."/>
            <person name="van Gent-Pelzer M.P.E."/>
            <person name="Joly D.L."/>
            <person name="van de Geest H.C."/>
            <person name="Bonants P.J.M."/>
            <person name="Smith D.S."/>
            <person name="Levesque C.A."/>
            <person name="van der Lee T.A.J."/>
        </authorList>
    </citation>
    <scope>NUCLEOTIDE SEQUENCE [LARGE SCALE GENOMIC DNA]</scope>
    <source>
        <strain evidence="9 10">JEL517</strain>
    </source>
</reference>
<evidence type="ECO:0000313" key="9">
    <source>
        <dbReference type="EMBL" id="TPX36731.1"/>
    </source>
</evidence>
<feature type="compositionally biased region" description="Low complexity" evidence="6">
    <location>
        <begin position="67"/>
        <end position="80"/>
    </location>
</feature>
<evidence type="ECO:0000256" key="3">
    <source>
        <dbReference type="ARBA" id="ARBA00022741"/>
    </source>
</evidence>
<evidence type="ECO:0000256" key="6">
    <source>
        <dbReference type="SAM" id="MobiDB-lite"/>
    </source>
</evidence>
<organism evidence="9 10">
    <name type="scientific">Synchytrium microbalum</name>
    <dbReference type="NCBI Taxonomy" id="1806994"/>
    <lineage>
        <taxon>Eukaryota</taxon>
        <taxon>Fungi</taxon>
        <taxon>Fungi incertae sedis</taxon>
        <taxon>Chytridiomycota</taxon>
        <taxon>Chytridiomycota incertae sedis</taxon>
        <taxon>Chytridiomycetes</taxon>
        <taxon>Synchytriales</taxon>
        <taxon>Synchytriaceae</taxon>
        <taxon>Synchytrium</taxon>
    </lineage>
</organism>
<evidence type="ECO:0000256" key="4">
    <source>
        <dbReference type="ARBA" id="ARBA00022777"/>
    </source>
</evidence>
<evidence type="ECO:0000256" key="2">
    <source>
        <dbReference type="ARBA" id="ARBA00022679"/>
    </source>
</evidence>
<keyword evidence="5" id="KW-0067">ATP-binding</keyword>
<feature type="region of interest" description="Disordered" evidence="6">
    <location>
        <begin position="1"/>
        <end position="35"/>
    </location>
</feature>
<feature type="region of interest" description="Disordered" evidence="6">
    <location>
        <begin position="52"/>
        <end position="80"/>
    </location>
</feature>
<dbReference type="STRING" id="1806994.A0A507CB90"/>
<evidence type="ECO:0000256" key="5">
    <source>
        <dbReference type="ARBA" id="ARBA00022840"/>
    </source>
</evidence>
<proteinExistence type="predicted"/>
<evidence type="ECO:0000256" key="1">
    <source>
        <dbReference type="ARBA" id="ARBA00022527"/>
    </source>
</evidence>
<dbReference type="GeneID" id="42002390"/>
<dbReference type="AlphaFoldDB" id="A0A507CB90"/>
<feature type="region of interest" description="Disordered" evidence="6">
    <location>
        <begin position="650"/>
        <end position="670"/>
    </location>
</feature>
<name>A0A507CB90_9FUNG</name>
<sequence>MALPSSLPRVFGRKRPPEGHQISTDVPTNRAHPASGVHTTTAQLSLKGFWRGQKPKQHPNIQPSPPAATTTTTLSPVSTAPAVKEKSLKDYTIIGLLGEGGQGRVLLAENIATGQKVALKQIMKEFNGAKPLTGSLKHELKVLKMARGCPFLISASACFQDKNYIYVEMEYVEGVGLGKLIDKKPLNTQPFEHGDIKADNIMITRNGQVKVLDYGLSRLNMTDIAVCEPSQAGTLFYMSPEMLGNESYGRYVDFWALGVLLYEMANNQVPFLGYDEAGLLKDIQTYPLNRIPNLECNGSTVFRAFTLSLVIRNKKHRLGMDGVGEVMKHEYFVGMNLEDFGSLRVPPPLISQMKKRPAKRMPLLDCIPPWKRVPKLFQDLMFDTDPAVSTMDTVCVRAVEHVGDSLGRRMEKGGLRPSGINTAVADAPTVAVAKSDKRYGKPVSELPTTKPKSSTTTTAALGTVKTNKVTSVFKIKGFLARRAVEKVKKPSVTSGTTSHHIICSPRASPEIGALHPVVFETTVAESPAIVKPVHSSEARNSSRNEAAVSAVSIDRQGPETIVPGPADYSSQVSAALPQAVKATPAVAITDNKRTGRKLGALRPVGTSPTVVESPAAVATEEGPNNSWNVLDTIPSVLSYRNHAASTVVMSEKSEDVAQSERATTSVDKESPESSIMAVAYTAESEVADVGPPIVSSVDRDETPISKTHDNQDSATISTVLDRDTNLANPAPLHPNSNEYNTFCIVIGLMSFASLITSIVATIGM</sequence>
<dbReference type="InterPro" id="IPR011009">
    <property type="entry name" value="Kinase-like_dom_sf"/>
</dbReference>
<dbReference type="InterPro" id="IPR000719">
    <property type="entry name" value="Prot_kinase_dom"/>
</dbReference>
<keyword evidence="2" id="KW-0808">Transferase</keyword>
<feature type="transmembrane region" description="Helical" evidence="7">
    <location>
        <begin position="739"/>
        <end position="762"/>
    </location>
</feature>
<evidence type="ECO:0000256" key="7">
    <source>
        <dbReference type="SAM" id="Phobius"/>
    </source>
</evidence>
<keyword evidence="7" id="KW-1133">Transmembrane helix</keyword>
<dbReference type="InterPro" id="IPR008271">
    <property type="entry name" value="Ser/Thr_kinase_AS"/>
</dbReference>
<keyword evidence="3" id="KW-0547">Nucleotide-binding</keyword>
<dbReference type="GO" id="GO:0005524">
    <property type="term" value="F:ATP binding"/>
    <property type="evidence" value="ECO:0007669"/>
    <property type="project" value="UniProtKB-KW"/>
</dbReference>
<protein>
    <recommendedName>
        <fullName evidence="8">Protein kinase domain-containing protein</fullName>
    </recommendedName>
</protein>
<keyword evidence="7" id="KW-0812">Transmembrane</keyword>
<dbReference type="PROSITE" id="PS00108">
    <property type="entry name" value="PROTEIN_KINASE_ST"/>
    <property type="match status" value="1"/>
</dbReference>
<dbReference type="Proteomes" id="UP000319731">
    <property type="component" value="Unassembled WGS sequence"/>
</dbReference>
<evidence type="ECO:0000313" key="10">
    <source>
        <dbReference type="Proteomes" id="UP000319731"/>
    </source>
</evidence>
<evidence type="ECO:0000259" key="8">
    <source>
        <dbReference type="PROSITE" id="PS50011"/>
    </source>
</evidence>
<dbReference type="RefSeq" id="XP_031026945.1">
    <property type="nucleotide sequence ID" value="XM_031167093.1"/>
</dbReference>
<dbReference type="Pfam" id="PF00069">
    <property type="entry name" value="Pkinase"/>
    <property type="match status" value="2"/>
</dbReference>
<keyword evidence="1" id="KW-0723">Serine/threonine-protein kinase</keyword>
<comment type="caution">
    <text evidence="9">The sequence shown here is derived from an EMBL/GenBank/DDBJ whole genome shotgun (WGS) entry which is preliminary data.</text>
</comment>
<dbReference type="SUPFAM" id="SSF56112">
    <property type="entry name" value="Protein kinase-like (PK-like)"/>
    <property type="match status" value="1"/>
</dbReference>
<dbReference type="OrthoDB" id="10252354at2759"/>
<feature type="domain" description="Protein kinase" evidence="8">
    <location>
        <begin position="91"/>
        <end position="332"/>
    </location>
</feature>
<dbReference type="Gene3D" id="3.30.200.20">
    <property type="entry name" value="Phosphorylase Kinase, domain 1"/>
    <property type="match status" value="1"/>
</dbReference>
<dbReference type="Gene3D" id="1.10.510.10">
    <property type="entry name" value="Transferase(Phosphotransferase) domain 1"/>
    <property type="match status" value="1"/>
</dbReference>
<keyword evidence="4" id="KW-0418">Kinase</keyword>
<dbReference type="GO" id="GO:0004674">
    <property type="term" value="F:protein serine/threonine kinase activity"/>
    <property type="evidence" value="ECO:0007669"/>
    <property type="project" value="UniProtKB-KW"/>
</dbReference>
<dbReference type="SMART" id="SM00220">
    <property type="entry name" value="S_TKc"/>
    <property type="match status" value="1"/>
</dbReference>
<gene>
    <name evidence="9" type="ORF">SmJEL517_g01165</name>
</gene>
<keyword evidence="10" id="KW-1185">Reference proteome</keyword>
<dbReference type="PROSITE" id="PS50011">
    <property type="entry name" value="PROTEIN_KINASE_DOM"/>
    <property type="match status" value="1"/>
</dbReference>